<gene>
    <name evidence="1" type="ORF">H8S57_05495</name>
</gene>
<accession>A0A8J6JCB1</accession>
<evidence type="ECO:0000313" key="1">
    <source>
        <dbReference type="EMBL" id="MBC5733178.1"/>
    </source>
</evidence>
<protein>
    <submittedName>
        <fullName evidence="1">DUF3793 family protein</fullName>
    </submittedName>
</protein>
<dbReference type="Pfam" id="PF12672">
    <property type="entry name" value="DUF3793"/>
    <property type="match status" value="1"/>
</dbReference>
<sequence length="194" mass="21962">MEREAFERALAYHCAPALVGLRCACVISLSSADYPALPRVAGRYTRLLERRGVRIEVLCRCESRWLLLVYRPELLEAHLQGREAVSLLQRRGYPTGAGLAALLRHLRRRLLWREGFPHEIGLFLGYPPEDVQGFLADPGGGRCKLCGHWKVYHDVEGARRQFARFDCSREALCSRLRAGMTLSQLFGVRETPAA</sequence>
<reference evidence="1" key="1">
    <citation type="submission" date="2020-08" db="EMBL/GenBank/DDBJ databases">
        <title>Genome public.</title>
        <authorList>
            <person name="Liu C."/>
            <person name="Sun Q."/>
        </authorList>
    </citation>
    <scope>NUCLEOTIDE SEQUENCE</scope>
    <source>
        <strain evidence="1">NSJ-51</strain>
    </source>
</reference>
<proteinExistence type="predicted"/>
<keyword evidence="2" id="KW-1185">Reference proteome</keyword>
<organism evidence="1 2">
    <name type="scientific">Lawsonibacter hominis</name>
    <dbReference type="NCBI Taxonomy" id="2763053"/>
    <lineage>
        <taxon>Bacteria</taxon>
        <taxon>Bacillati</taxon>
        <taxon>Bacillota</taxon>
        <taxon>Clostridia</taxon>
        <taxon>Eubacteriales</taxon>
        <taxon>Oscillospiraceae</taxon>
        <taxon>Lawsonibacter</taxon>
    </lineage>
</organism>
<dbReference type="InterPro" id="IPR024523">
    <property type="entry name" value="DUF3793"/>
</dbReference>
<dbReference type="Proteomes" id="UP000661435">
    <property type="component" value="Unassembled WGS sequence"/>
</dbReference>
<dbReference type="EMBL" id="JACOPP010000005">
    <property type="protein sequence ID" value="MBC5733178.1"/>
    <property type="molecule type" value="Genomic_DNA"/>
</dbReference>
<evidence type="ECO:0000313" key="2">
    <source>
        <dbReference type="Proteomes" id="UP000661435"/>
    </source>
</evidence>
<dbReference type="RefSeq" id="WP_186907075.1">
    <property type="nucleotide sequence ID" value="NZ_JACOPP010000005.1"/>
</dbReference>
<comment type="caution">
    <text evidence="1">The sequence shown here is derived from an EMBL/GenBank/DDBJ whole genome shotgun (WGS) entry which is preliminary data.</text>
</comment>
<dbReference type="AlphaFoldDB" id="A0A8J6JCB1"/>
<name>A0A8J6JCB1_9FIRM</name>